<reference evidence="1" key="2">
    <citation type="submission" date="2025-09" db="UniProtKB">
        <authorList>
            <consortium name="Ensembl"/>
        </authorList>
    </citation>
    <scope>IDENTIFICATION</scope>
</reference>
<dbReference type="Proteomes" id="UP000233160">
    <property type="component" value="Unassembled WGS sequence"/>
</dbReference>
<sequence length="43" mass="4947">MANSDSRYPCSSIEDDFNYGSCVASASVHIRMGPRTQHMFEYW</sequence>
<organism evidence="1 2">
    <name type="scientific">Propithecus coquereli</name>
    <name type="common">Coquerel's sifaka</name>
    <name type="synonym">Propithecus verreauxi coquereli</name>
    <dbReference type="NCBI Taxonomy" id="379532"/>
    <lineage>
        <taxon>Eukaryota</taxon>
        <taxon>Metazoa</taxon>
        <taxon>Chordata</taxon>
        <taxon>Craniata</taxon>
        <taxon>Vertebrata</taxon>
        <taxon>Euteleostomi</taxon>
        <taxon>Mammalia</taxon>
        <taxon>Eutheria</taxon>
        <taxon>Euarchontoglires</taxon>
        <taxon>Primates</taxon>
        <taxon>Strepsirrhini</taxon>
        <taxon>Lemuriformes</taxon>
        <taxon>Indriidae</taxon>
        <taxon>Propithecus</taxon>
    </lineage>
</organism>
<proteinExistence type="predicted"/>
<accession>A0A2K6EUV6</accession>
<keyword evidence="2" id="KW-1185">Reference proteome</keyword>
<dbReference type="AlphaFoldDB" id="A0A2K6EUV6"/>
<evidence type="ECO:0000313" key="1">
    <source>
        <dbReference type="Ensembl" id="ENSPCOP00000005520.1"/>
    </source>
</evidence>
<protein>
    <submittedName>
        <fullName evidence="1">Uncharacterized protein</fullName>
    </submittedName>
</protein>
<name>A0A2K6EUV6_PROCO</name>
<dbReference type="Ensembl" id="ENSPCOT00000015909.1">
    <property type="protein sequence ID" value="ENSPCOP00000005520.1"/>
    <property type="gene ID" value="ENSPCOG00000013684.1"/>
</dbReference>
<evidence type="ECO:0000313" key="2">
    <source>
        <dbReference type="Proteomes" id="UP000233160"/>
    </source>
</evidence>
<reference evidence="1" key="1">
    <citation type="submission" date="2025-08" db="UniProtKB">
        <authorList>
            <consortium name="Ensembl"/>
        </authorList>
    </citation>
    <scope>IDENTIFICATION</scope>
</reference>